<organism evidence="3 4">
    <name type="scientific">Nocardioides dubius</name>
    <dbReference type="NCBI Taxonomy" id="317019"/>
    <lineage>
        <taxon>Bacteria</taxon>
        <taxon>Bacillati</taxon>
        <taxon>Actinomycetota</taxon>
        <taxon>Actinomycetes</taxon>
        <taxon>Propionibacteriales</taxon>
        <taxon>Nocardioidaceae</taxon>
        <taxon>Nocardioides</taxon>
    </lineage>
</organism>
<dbReference type="Pfam" id="PF13690">
    <property type="entry name" value="CheX"/>
    <property type="match status" value="1"/>
</dbReference>
<feature type="domain" description="Chemotaxis phosphatase CheX-like" evidence="2">
    <location>
        <begin position="48"/>
        <end position="126"/>
    </location>
</feature>
<gene>
    <name evidence="3" type="ORF">GCM10009668_19170</name>
</gene>
<evidence type="ECO:0000259" key="2">
    <source>
        <dbReference type="Pfam" id="PF13690"/>
    </source>
</evidence>
<dbReference type="SUPFAM" id="SSF103039">
    <property type="entry name" value="CheC-like"/>
    <property type="match status" value="1"/>
</dbReference>
<evidence type="ECO:0000313" key="3">
    <source>
        <dbReference type="EMBL" id="GAA1101139.1"/>
    </source>
</evidence>
<proteinExistence type="predicted"/>
<dbReference type="Gene3D" id="3.40.1550.10">
    <property type="entry name" value="CheC-like"/>
    <property type="match status" value="1"/>
</dbReference>
<accession>A0ABP4EEE8</accession>
<dbReference type="RefSeq" id="WP_343993751.1">
    <property type="nucleotide sequence ID" value="NZ_BAAALG010000007.1"/>
</dbReference>
<dbReference type="EMBL" id="BAAALG010000007">
    <property type="protein sequence ID" value="GAA1101139.1"/>
    <property type="molecule type" value="Genomic_DNA"/>
</dbReference>
<keyword evidence="1" id="KW-0145">Chemotaxis</keyword>
<sequence length="161" mass="16830">MSTLESSEQLLPSTDDLMALLEQMWDSFVSPMPLLPAAPAPAHDWSTSVSVDGAWSGRITLYLSDAGAQLIAGRMLASVIAADPAAPAALAEEDLRDAIGELANILGGNLKSLMPEPSVLSLPVVEHSPAAPADDAAPRCRLDLAWQGEPVTVHVQLIASN</sequence>
<dbReference type="InterPro" id="IPR028051">
    <property type="entry name" value="CheX-like_dom"/>
</dbReference>
<evidence type="ECO:0000313" key="4">
    <source>
        <dbReference type="Proteomes" id="UP001501581"/>
    </source>
</evidence>
<dbReference type="InterPro" id="IPR028976">
    <property type="entry name" value="CheC-like_sf"/>
</dbReference>
<comment type="caution">
    <text evidence="3">The sequence shown here is derived from an EMBL/GenBank/DDBJ whole genome shotgun (WGS) entry which is preliminary data.</text>
</comment>
<reference evidence="4" key="1">
    <citation type="journal article" date="2019" name="Int. J. Syst. Evol. Microbiol.">
        <title>The Global Catalogue of Microorganisms (GCM) 10K type strain sequencing project: providing services to taxonomists for standard genome sequencing and annotation.</title>
        <authorList>
            <consortium name="The Broad Institute Genomics Platform"/>
            <consortium name="The Broad Institute Genome Sequencing Center for Infectious Disease"/>
            <person name="Wu L."/>
            <person name="Ma J."/>
        </authorList>
    </citation>
    <scope>NUCLEOTIDE SEQUENCE [LARGE SCALE GENOMIC DNA]</scope>
    <source>
        <strain evidence="4">JCM 13008</strain>
    </source>
</reference>
<dbReference type="Proteomes" id="UP001501581">
    <property type="component" value="Unassembled WGS sequence"/>
</dbReference>
<keyword evidence="4" id="KW-1185">Reference proteome</keyword>
<name>A0ABP4EEE8_9ACTN</name>
<protein>
    <recommendedName>
        <fullName evidence="2">Chemotaxis phosphatase CheX-like domain-containing protein</fullName>
    </recommendedName>
</protein>
<evidence type="ECO:0000256" key="1">
    <source>
        <dbReference type="ARBA" id="ARBA00022500"/>
    </source>
</evidence>